<dbReference type="GO" id="GO:0006950">
    <property type="term" value="P:response to stress"/>
    <property type="evidence" value="ECO:0007669"/>
    <property type="project" value="TreeGrafter"/>
</dbReference>
<dbReference type="GO" id="GO:0003677">
    <property type="term" value="F:DNA binding"/>
    <property type="evidence" value="ECO:0007669"/>
    <property type="project" value="UniProtKB-KW"/>
</dbReference>
<dbReference type="GO" id="GO:0003700">
    <property type="term" value="F:DNA-binding transcription factor activity"/>
    <property type="evidence" value="ECO:0007669"/>
    <property type="project" value="InterPro"/>
</dbReference>
<evidence type="ECO:0000256" key="5">
    <source>
        <dbReference type="ARBA" id="ARBA00023163"/>
    </source>
</evidence>
<dbReference type="PANTHER" id="PTHR33164">
    <property type="entry name" value="TRANSCRIPTIONAL REGULATOR, MARR FAMILY"/>
    <property type="match status" value="1"/>
</dbReference>
<dbReference type="PRINTS" id="PR00598">
    <property type="entry name" value="HTHMARR"/>
</dbReference>
<keyword evidence="4" id="KW-0238">DNA-binding</keyword>
<sequence length="146" mass="16504">MSGSSDALNLDNQLCFTLYVCSKEIIRLYKPFLDPLGLTYTSYITMMALWESDRVTVNELGHRLFLDSGTLTPLLKKMEKQGLVTRSRSASDERTVVICLTDKGRALKDDCRSVRSKLLCSSVFKIKDAPELLKKLHGLLDSLSRR</sequence>
<dbReference type="SUPFAM" id="SSF46785">
    <property type="entry name" value="Winged helix' DNA-binding domain"/>
    <property type="match status" value="1"/>
</dbReference>
<dbReference type="SMART" id="SM00347">
    <property type="entry name" value="HTH_MARR"/>
    <property type="match status" value="1"/>
</dbReference>
<keyword evidence="3" id="KW-0805">Transcription regulation</keyword>
<dbReference type="FunFam" id="1.10.10.10:FF:000163">
    <property type="entry name" value="MarR family transcriptional regulator"/>
    <property type="match status" value="1"/>
</dbReference>
<dbReference type="Gene3D" id="1.10.10.10">
    <property type="entry name" value="Winged helix-like DNA-binding domain superfamily/Winged helix DNA-binding domain"/>
    <property type="match status" value="1"/>
</dbReference>
<evidence type="ECO:0000313" key="8">
    <source>
        <dbReference type="Proteomes" id="UP000671995"/>
    </source>
</evidence>
<name>A0A975F1L8_9SPIR</name>
<accession>A0A975F1L8</accession>
<reference evidence="7" key="2">
    <citation type="journal article" date="2021" name="Microbiol. Resour. Announc.">
        <title>Complete Genome Sequences of Three Human Oral Treponema parvum Isolates.</title>
        <authorList>
            <person name="Zeng H."/>
            <person name="Watt R.M."/>
        </authorList>
    </citation>
    <scope>NUCLEOTIDE SEQUENCE</scope>
    <source>
        <strain evidence="7">ATCC 700773</strain>
    </source>
</reference>
<dbReference type="InterPro" id="IPR039422">
    <property type="entry name" value="MarR/SlyA-like"/>
</dbReference>
<dbReference type="EMBL" id="CP054257">
    <property type="protein sequence ID" value="QTQ12723.1"/>
    <property type="molecule type" value="Genomic_DNA"/>
</dbReference>
<dbReference type="InterPro" id="IPR000835">
    <property type="entry name" value="HTH_MarR-typ"/>
</dbReference>
<evidence type="ECO:0000259" key="6">
    <source>
        <dbReference type="PROSITE" id="PS50995"/>
    </source>
</evidence>
<evidence type="ECO:0000256" key="4">
    <source>
        <dbReference type="ARBA" id="ARBA00023125"/>
    </source>
</evidence>
<reference evidence="7" key="1">
    <citation type="submission" date="2020-05" db="EMBL/GenBank/DDBJ databases">
        <authorList>
            <person name="Zeng H."/>
            <person name="Chan Y.K."/>
            <person name="Watt R.M."/>
        </authorList>
    </citation>
    <scope>NUCLEOTIDE SEQUENCE</scope>
    <source>
        <strain evidence="7">ATCC 700773</strain>
    </source>
</reference>
<dbReference type="RefSeq" id="WP_210117434.1">
    <property type="nucleotide sequence ID" value="NZ_CP054257.1"/>
</dbReference>
<feature type="domain" description="HTH marR-type" evidence="6">
    <location>
        <begin position="11"/>
        <end position="145"/>
    </location>
</feature>
<dbReference type="AlphaFoldDB" id="A0A975F1L8"/>
<evidence type="ECO:0000313" key="7">
    <source>
        <dbReference type="EMBL" id="QTQ12723.1"/>
    </source>
</evidence>
<comment type="subcellular location">
    <subcellularLocation>
        <location evidence="1">Cytoplasm</location>
    </subcellularLocation>
</comment>
<evidence type="ECO:0000256" key="3">
    <source>
        <dbReference type="ARBA" id="ARBA00023015"/>
    </source>
</evidence>
<dbReference type="InterPro" id="IPR036388">
    <property type="entry name" value="WH-like_DNA-bd_sf"/>
</dbReference>
<keyword evidence="2" id="KW-0963">Cytoplasm</keyword>
<dbReference type="PROSITE" id="PS50995">
    <property type="entry name" value="HTH_MARR_2"/>
    <property type="match status" value="1"/>
</dbReference>
<dbReference type="InterPro" id="IPR036390">
    <property type="entry name" value="WH_DNA-bd_sf"/>
</dbReference>
<dbReference type="Proteomes" id="UP000671995">
    <property type="component" value="Chromosome"/>
</dbReference>
<keyword evidence="5" id="KW-0804">Transcription</keyword>
<dbReference type="GO" id="GO:0005737">
    <property type="term" value="C:cytoplasm"/>
    <property type="evidence" value="ECO:0007669"/>
    <property type="project" value="UniProtKB-SubCell"/>
</dbReference>
<organism evidence="7 8">
    <name type="scientific">Treponema parvum</name>
    <dbReference type="NCBI Taxonomy" id="138851"/>
    <lineage>
        <taxon>Bacteria</taxon>
        <taxon>Pseudomonadati</taxon>
        <taxon>Spirochaetota</taxon>
        <taxon>Spirochaetia</taxon>
        <taxon>Spirochaetales</taxon>
        <taxon>Treponemataceae</taxon>
        <taxon>Treponema</taxon>
    </lineage>
</organism>
<dbReference type="PANTHER" id="PTHR33164:SF5">
    <property type="entry name" value="ORGANIC HYDROPEROXIDE RESISTANCE TRANSCRIPTIONAL REGULATOR"/>
    <property type="match status" value="1"/>
</dbReference>
<dbReference type="Pfam" id="PF22381">
    <property type="entry name" value="Staph_reg_Sar_Rot"/>
    <property type="match status" value="1"/>
</dbReference>
<protein>
    <submittedName>
        <fullName evidence="7">MarR family transcriptional regulator</fullName>
    </submittedName>
</protein>
<proteinExistence type="predicted"/>
<gene>
    <name evidence="7" type="ORF">HRI96_11260</name>
</gene>
<evidence type="ECO:0000256" key="2">
    <source>
        <dbReference type="ARBA" id="ARBA00022490"/>
    </source>
</evidence>
<evidence type="ECO:0000256" key="1">
    <source>
        <dbReference type="ARBA" id="ARBA00004496"/>
    </source>
</evidence>
<dbReference type="InterPro" id="IPR055166">
    <property type="entry name" value="Transc_reg_Sar_Rot_HTH"/>
</dbReference>